<evidence type="ECO:0000259" key="1">
    <source>
        <dbReference type="Pfam" id="PF13391"/>
    </source>
</evidence>
<accession>X0STV6</accession>
<feature type="non-terminal residue" evidence="2">
    <location>
        <position position="266"/>
    </location>
</feature>
<dbReference type="AlphaFoldDB" id="X0STV6"/>
<comment type="caution">
    <text evidence="2">The sequence shown here is derived from an EMBL/GenBank/DDBJ whole genome shotgun (WGS) entry which is preliminary data.</text>
</comment>
<dbReference type="EMBL" id="BARS01005778">
    <property type="protein sequence ID" value="GAF78561.1"/>
    <property type="molecule type" value="Genomic_DNA"/>
</dbReference>
<evidence type="ECO:0000313" key="2">
    <source>
        <dbReference type="EMBL" id="GAF78561.1"/>
    </source>
</evidence>
<sequence>MNAPLTDDKSRRWLIFRQLAPYFAKSVTAEFLQKTSKFLPDIERIHPLFEGIYKPAWSDFALAIRSVIDNPYDDEIHDLPDGRWWIKYSPKTGGMEIAQNVALLNCMKNHEPVIVLRQEAKGSGRGPTRYRLLGLGLIQEYEADSELFVIHGVDLATLESVCAELPENETIATVLRTEVLTPFIPFVQEERAVYRTSTEKRDAAFRSVVLDQYGHTCAVTGMRFRSSRATEAQAAHIIPKKEHGSDDPRNGMSLSRSMHWTLDRGI</sequence>
<name>X0STV6_9ZZZZ</name>
<dbReference type="InterPro" id="IPR003615">
    <property type="entry name" value="HNH_nuc"/>
</dbReference>
<gene>
    <name evidence="2" type="ORF">S01H1_11339</name>
</gene>
<reference evidence="2" key="1">
    <citation type="journal article" date="2014" name="Front. Microbiol.">
        <title>High frequency of phylogenetically diverse reductive dehalogenase-homologous genes in deep subseafloor sedimentary metagenomes.</title>
        <authorList>
            <person name="Kawai M."/>
            <person name="Futagami T."/>
            <person name="Toyoda A."/>
            <person name="Takaki Y."/>
            <person name="Nishi S."/>
            <person name="Hori S."/>
            <person name="Arai W."/>
            <person name="Tsubouchi T."/>
            <person name="Morono Y."/>
            <person name="Uchiyama I."/>
            <person name="Ito T."/>
            <person name="Fujiyama A."/>
            <person name="Inagaki F."/>
            <person name="Takami H."/>
        </authorList>
    </citation>
    <scope>NUCLEOTIDE SEQUENCE</scope>
    <source>
        <strain evidence="2">Expedition CK06-06</strain>
    </source>
</reference>
<organism evidence="2">
    <name type="scientific">marine sediment metagenome</name>
    <dbReference type="NCBI Taxonomy" id="412755"/>
    <lineage>
        <taxon>unclassified sequences</taxon>
        <taxon>metagenomes</taxon>
        <taxon>ecological metagenomes</taxon>
    </lineage>
</organism>
<dbReference type="Pfam" id="PF13391">
    <property type="entry name" value="HNH_2"/>
    <property type="match status" value="1"/>
</dbReference>
<protein>
    <recommendedName>
        <fullName evidence="1">HNH nuclease domain-containing protein</fullName>
    </recommendedName>
</protein>
<feature type="domain" description="HNH nuclease" evidence="1">
    <location>
        <begin position="217"/>
        <end position="265"/>
    </location>
</feature>
<proteinExistence type="predicted"/>